<dbReference type="Gene3D" id="3.40.50.1460">
    <property type="match status" value="1"/>
</dbReference>
<evidence type="ECO:0000313" key="6">
    <source>
        <dbReference type="Proteomes" id="UP000295301"/>
    </source>
</evidence>
<dbReference type="SMART" id="SM00671">
    <property type="entry name" value="SEL1"/>
    <property type="match status" value="4"/>
</dbReference>
<sequence>MRTLRVVVIWTMCLLAPAAWAAGDRVALILGLGAYQTVPALDNTRNDASDMARTLEDIGFDVTLSLDTTGEQMRQLLDDFAFRSETADLALIYFAGHGVEVQGENFMIPVDAQVSSNLDVQRQSVSLKQMLAAVERARKMRIVILDSCRDNPLGDAIDLAQSRQSAATETADQAADQAANQTTRGGGGLAAADPDRGTLVAFAARDGQVALDGRGDNSPFARALMEKMVQPGLEISLMFRQVRDMVLRETGNLQEPHTYGSLTGVPFYLAGPGAGQDPAAAPSALDAWAAIKPDQEEQLLALAELGDTRSMLGLAYIRLNPNEGRFDPAAAVDFLTRAAEAGSPEAQFELAKLYERGTGVVRDDARALALYREAADQDFADAINDLGFLHYQGGLGLPADPNKALRFFERAADLRHPQAQFNFAALIDDGLIPQKGPEDAARYLYEALRSGSSDVLQLLTERPTMFKPATRRALQARLKEHEFYAGAIDGDFGPGTQRGIRRAYGIED</sequence>
<dbReference type="InterPro" id="IPR006597">
    <property type="entry name" value="Sel1-like"/>
</dbReference>
<evidence type="ECO:0000256" key="3">
    <source>
        <dbReference type="SAM" id="SignalP"/>
    </source>
</evidence>
<evidence type="ECO:0000259" key="4">
    <source>
        <dbReference type="PROSITE" id="PS50208"/>
    </source>
</evidence>
<proteinExistence type="inferred from homology"/>
<evidence type="ECO:0000313" key="5">
    <source>
        <dbReference type="EMBL" id="TDK46854.1"/>
    </source>
</evidence>
<feature type="chain" id="PRO_5020188418" evidence="3">
    <location>
        <begin position="22"/>
        <end position="508"/>
    </location>
</feature>
<keyword evidence="6" id="KW-1185">Reference proteome</keyword>
<comment type="caution">
    <text evidence="5">The sequence shown here is derived from an EMBL/GenBank/DDBJ whole genome shotgun (WGS) entry which is preliminary data.</text>
</comment>
<dbReference type="Pfam" id="PF08238">
    <property type="entry name" value="Sel1"/>
    <property type="match status" value="3"/>
</dbReference>
<reference evidence="5 6" key="1">
    <citation type="submission" date="2019-03" db="EMBL/GenBank/DDBJ databases">
        <title>Ruegeria lutea sp. nov., a novel strain, isolated from marine sediment, the Masan Bay, South Korea.</title>
        <authorList>
            <person name="Kim J."/>
            <person name="Kim D.-Y."/>
            <person name="Lee S.-S."/>
        </authorList>
    </citation>
    <scope>NUCLEOTIDE SEQUENCE [LARGE SCALE GENOMIC DNA]</scope>
    <source>
        <strain evidence="5 6">318-1</strain>
    </source>
</reference>
<dbReference type="GO" id="GO:0006508">
    <property type="term" value="P:proteolysis"/>
    <property type="evidence" value="ECO:0007669"/>
    <property type="project" value="InterPro"/>
</dbReference>
<organism evidence="5 6">
    <name type="scientific">Antarcticimicrobium luteum</name>
    <dbReference type="NCBI Taxonomy" id="2547397"/>
    <lineage>
        <taxon>Bacteria</taxon>
        <taxon>Pseudomonadati</taxon>
        <taxon>Pseudomonadota</taxon>
        <taxon>Alphaproteobacteria</taxon>
        <taxon>Rhodobacterales</taxon>
        <taxon>Paracoccaceae</taxon>
        <taxon>Antarcticimicrobium</taxon>
    </lineage>
</organism>
<protein>
    <submittedName>
        <fullName evidence="5">Peptidase C14, caspase catalytic subunit p20</fullName>
    </submittedName>
</protein>
<dbReference type="GO" id="GO:0004197">
    <property type="term" value="F:cysteine-type endopeptidase activity"/>
    <property type="evidence" value="ECO:0007669"/>
    <property type="project" value="InterPro"/>
</dbReference>
<dbReference type="InterPro" id="IPR011600">
    <property type="entry name" value="Pept_C14_caspase"/>
</dbReference>
<evidence type="ECO:0000256" key="1">
    <source>
        <dbReference type="ARBA" id="ARBA00010134"/>
    </source>
</evidence>
<dbReference type="Proteomes" id="UP000295301">
    <property type="component" value="Unassembled WGS sequence"/>
</dbReference>
<dbReference type="InterPro" id="IPR052039">
    <property type="entry name" value="Caspase-related_regulators"/>
</dbReference>
<dbReference type="PANTHER" id="PTHR22576">
    <property type="entry name" value="MUCOSA ASSOCIATED LYMPHOID TISSUE LYMPHOMA TRANSLOCATION PROTEIN 1/PARACASPASE"/>
    <property type="match status" value="1"/>
</dbReference>
<dbReference type="InterPro" id="IPR011990">
    <property type="entry name" value="TPR-like_helical_dom_sf"/>
</dbReference>
<keyword evidence="3" id="KW-0732">Signal</keyword>
<name>A0A4R5V4X3_9RHOB</name>
<dbReference type="InterPro" id="IPR029030">
    <property type="entry name" value="Caspase-like_dom_sf"/>
</dbReference>
<gene>
    <name evidence="5" type="ORF">E1832_12210</name>
</gene>
<dbReference type="SMART" id="SM00115">
    <property type="entry name" value="CASc"/>
    <property type="match status" value="1"/>
</dbReference>
<dbReference type="InterPro" id="IPR001309">
    <property type="entry name" value="Pept_C14_p20"/>
</dbReference>
<dbReference type="PROSITE" id="PS50208">
    <property type="entry name" value="CASPASE_P20"/>
    <property type="match status" value="1"/>
</dbReference>
<feature type="domain" description="Caspase family p20" evidence="4">
    <location>
        <begin position="23"/>
        <end position="152"/>
    </location>
</feature>
<dbReference type="OrthoDB" id="9816009at2"/>
<dbReference type="Pfam" id="PF00656">
    <property type="entry name" value="Peptidase_C14"/>
    <property type="match status" value="1"/>
</dbReference>
<dbReference type="PANTHER" id="PTHR22576:SF37">
    <property type="entry name" value="MUCOSA-ASSOCIATED LYMPHOID TISSUE LYMPHOMA TRANSLOCATION PROTEIN 1"/>
    <property type="match status" value="1"/>
</dbReference>
<feature type="compositionally biased region" description="Low complexity" evidence="2">
    <location>
        <begin position="164"/>
        <end position="183"/>
    </location>
</feature>
<dbReference type="AlphaFoldDB" id="A0A4R5V4X3"/>
<dbReference type="SUPFAM" id="SSF52129">
    <property type="entry name" value="Caspase-like"/>
    <property type="match status" value="1"/>
</dbReference>
<evidence type="ECO:0000256" key="2">
    <source>
        <dbReference type="SAM" id="MobiDB-lite"/>
    </source>
</evidence>
<dbReference type="EMBL" id="SMUV01000066">
    <property type="protein sequence ID" value="TDK46854.1"/>
    <property type="molecule type" value="Genomic_DNA"/>
</dbReference>
<accession>A0A4R5V4X3</accession>
<dbReference type="RefSeq" id="WP_133360037.1">
    <property type="nucleotide sequence ID" value="NZ_SMUV01000066.1"/>
</dbReference>
<dbReference type="SUPFAM" id="SSF81901">
    <property type="entry name" value="HCP-like"/>
    <property type="match status" value="1"/>
</dbReference>
<dbReference type="Gene3D" id="1.25.40.10">
    <property type="entry name" value="Tetratricopeptide repeat domain"/>
    <property type="match status" value="1"/>
</dbReference>
<dbReference type="InterPro" id="IPR015917">
    <property type="entry name" value="Pept_C14A"/>
</dbReference>
<comment type="similarity">
    <text evidence="1">Belongs to the peptidase C14A family.</text>
</comment>
<feature type="signal peptide" evidence="3">
    <location>
        <begin position="1"/>
        <end position="21"/>
    </location>
</feature>
<feature type="region of interest" description="Disordered" evidence="2">
    <location>
        <begin position="164"/>
        <end position="192"/>
    </location>
</feature>